<sequence length="92" mass="9520">MCTGAIINSRIVRVVYGASDPKAGCCGSVVDLTALPFNHKPQLVGGVRAEECAALLSDFFKTLRTARRQTGPPAAPVSPPSLGGTPPANDKE</sequence>
<gene>
    <name evidence="2" type="primary">tadA_66</name>
    <name evidence="2" type="ORF">SDC9_142022</name>
</gene>
<organism evidence="2">
    <name type="scientific">bioreactor metagenome</name>
    <dbReference type="NCBI Taxonomy" id="1076179"/>
    <lineage>
        <taxon>unclassified sequences</taxon>
        <taxon>metagenomes</taxon>
        <taxon>ecological metagenomes</taxon>
    </lineage>
</organism>
<dbReference type="Gene3D" id="3.40.140.10">
    <property type="entry name" value="Cytidine Deaminase, domain 2"/>
    <property type="match status" value="1"/>
</dbReference>
<keyword evidence="2" id="KW-0378">Hydrolase</keyword>
<name>A0A645E217_9ZZZZ</name>
<dbReference type="PANTHER" id="PTHR11079:SF202">
    <property type="entry name" value="TRNA-SPECIFIC ADENOSINE DEAMINASE"/>
    <property type="match status" value="1"/>
</dbReference>
<dbReference type="GO" id="GO:0046872">
    <property type="term" value="F:metal ion binding"/>
    <property type="evidence" value="ECO:0007669"/>
    <property type="project" value="UniProtKB-KW"/>
</dbReference>
<dbReference type="EC" id="3.5.4.33" evidence="2"/>
<proteinExistence type="predicted"/>
<evidence type="ECO:0000313" key="2">
    <source>
        <dbReference type="EMBL" id="MPM94873.1"/>
    </source>
</evidence>
<dbReference type="PANTHER" id="PTHR11079">
    <property type="entry name" value="CYTOSINE DEAMINASE FAMILY MEMBER"/>
    <property type="match status" value="1"/>
</dbReference>
<protein>
    <submittedName>
        <fullName evidence="2">tRNA-specific adenosine deaminase</fullName>
        <ecNumber evidence="2">3.5.4.33</ecNumber>
    </submittedName>
</protein>
<accession>A0A645E217</accession>
<reference evidence="2" key="1">
    <citation type="submission" date="2019-08" db="EMBL/GenBank/DDBJ databases">
        <authorList>
            <person name="Kucharzyk K."/>
            <person name="Murdoch R.W."/>
            <person name="Higgins S."/>
            <person name="Loffler F."/>
        </authorList>
    </citation>
    <scope>NUCLEOTIDE SEQUENCE</scope>
</reference>
<dbReference type="EMBL" id="VSSQ01041447">
    <property type="protein sequence ID" value="MPM94873.1"/>
    <property type="molecule type" value="Genomic_DNA"/>
</dbReference>
<feature type="region of interest" description="Disordered" evidence="1">
    <location>
        <begin position="67"/>
        <end position="92"/>
    </location>
</feature>
<dbReference type="GO" id="GO:0052717">
    <property type="term" value="F:tRNA-specific adenosine-34 deaminase activity"/>
    <property type="evidence" value="ECO:0007669"/>
    <property type="project" value="UniProtKB-EC"/>
</dbReference>
<comment type="caution">
    <text evidence="2">The sequence shown here is derived from an EMBL/GenBank/DDBJ whole genome shotgun (WGS) entry which is preliminary data.</text>
</comment>
<evidence type="ECO:0000256" key="1">
    <source>
        <dbReference type="SAM" id="MobiDB-lite"/>
    </source>
</evidence>
<dbReference type="AlphaFoldDB" id="A0A645E217"/>
<dbReference type="InterPro" id="IPR016193">
    <property type="entry name" value="Cytidine_deaminase-like"/>
</dbReference>
<dbReference type="SUPFAM" id="SSF53927">
    <property type="entry name" value="Cytidine deaminase-like"/>
    <property type="match status" value="1"/>
</dbReference>
<dbReference type="GO" id="GO:0002100">
    <property type="term" value="P:tRNA wobble adenosine to inosine editing"/>
    <property type="evidence" value="ECO:0007669"/>
    <property type="project" value="InterPro"/>
</dbReference>